<feature type="domain" description="Cyclin-like" evidence="5">
    <location>
        <begin position="140"/>
        <end position="224"/>
    </location>
</feature>
<evidence type="ECO:0000313" key="7">
    <source>
        <dbReference type="EMBL" id="KAG9391133.1"/>
    </source>
</evidence>
<keyword evidence="3" id="KW-0131">Cell cycle</keyword>
<evidence type="ECO:0000313" key="8">
    <source>
        <dbReference type="Proteomes" id="UP000717585"/>
    </source>
</evidence>
<dbReference type="PIRSF" id="PIRSF001771">
    <property type="entry name" value="Cyclin_A_B_D_E"/>
    <property type="match status" value="1"/>
</dbReference>
<evidence type="ECO:0000259" key="6">
    <source>
        <dbReference type="SMART" id="SM01332"/>
    </source>
</evidence>
<dbReference type="GO" id="GO:0044772">
    <property type="term" value="P:mitotic cell cycle phase transition"/>
    <property type="evidence" value="ECO:0007669"/>
    <property type="project" value="InterPro"/>
</dbReference>
<dbReference type="Gene3D" id="1.10.472.10">
    <property type="entry name" value="Cyclin-like"/>
    <property type="match status" value="2"/>
</dbReference>
<keyword evidence="1" id="KW-0132">Cell division</keyword>
<evidence type="ECO:0000256" key="3">
    <source>
        <dbReference type="ARBA" id="ARBA00023306"/>
    </source>
</evidence>
<dbReference type="GO" id="GO:0051301">
    <property type="term" value="P:cell division"/>
    <property type="evidence" value="ECO:0007669"/>
    <property type="project" value="UniProtKB-KW"/>
</dbReference>
<dbReference type="Proteomes" id="UP000717585">
    <property type="component" value="Unassembled WGS sequence"/>
</dbReference>
<accession>A0A8J6DZS1</accession>
<gene>
    <name evidence="7" type="ORF">J8273_7407</name>
</gene>
<dbReference type="EMBL" id="JAHDYR010000062">
    <property type="protein sequence ID" value="KAG9391133.1"/>
    <property type="molecule type" value="Genomic_DNA"/>
</dbReference>
<keyword evidence="8" id="KW-1185">Reference proteome</keyword>
<dbReference type="GO" id="GO:0016538">
    <property type="term" value="F:cyclin-dependent protein serine/threonine kinase regulator activity"/>
    <property type="evidence" value="ECO:0007669"/>
    <property type="project" value="InterPro"/>
</dbReference>
<dbReference type="Pfam" id="PF02984">
    <property type="entry name" value="Cyclin_C"/>
    <property type="match status" value="1"/>
</dbReference>
<dbReference type="PANTHER" id="PTHR10177">
    <property type="entry name" value="CYCLINS"/>
    <property type="match status" value="1"/>
</dbReference>
<name>A0A8J6DZS1_9EUKA</name>
<dbReference type="InterPro" id="IPR036915">
    <property type="entry name" value="Cyclin-like_sf"/>
</dbReference>
<dbReference type="InterPro" id="IPR004367">
    <property type="entry name" value="Cyclin_C-dom"/>
</dbReference>
<dbReference type="InterPro" id="IPR006671">
    <property type="entry name" value="Cyclin_N"/>
</dbReference>
<dbReference type="InterPro" id="IPR046965">
    <property type="entry name" value="Cyclin_A/B-like"/>
</dbReference>
<evidence type="ECO:0000256" key="1">
    <source>
        <dbReference type="ARBA" id="ARBA00022618"/>
    </source>
</evidence>
<keyword evidence="2 4" id="KW-0195">Cyclin</keyword>
<dbReference type="InterPro" id="IPR013763">
    <property type="entry name" value="Cyclin-like_dom"/>
</dbReference>
<comment type="similarity">
    <text evidence="4">Belongs to the cyclin family.</text>
</comment>
<dbReference type="AlphaFoldDB" id="A0A8J6DZS1"/>
<dbReference type="SUPFAM" id="SSF47954">
    <property type="entry name" value="Cyclin-like"/>
    <property type="match status" value="2"/>
</dbReference>
<evidence type="ECO:0000256" key="2">
    <source>
        <dbReference type="ARBA" id="ARBA00023127"/>
    </source>
</evidence>
<organism evidence="7 8">
    <name type="scientific">Carpediemonas membranifera</name>
    <dbReference type="NCBI Taxonomy" id="201153"/>
    <lineage>
        <taxon>Eukaryota</taxon>
        <taxon>Metamonada</taxon>
        <taxon>Carpediemonas-like organisms</taxon>
        <taxon>Carpediemonas</taxon>
    </lineage>
</organism>
<evidence type="ECO:0000256" key="4">
    <source>
        <dbReference type="RuleBase" id="RU000383"/>
    </source>
</evidence>
<feature type="domain" description="Cyclin-like" evidence="5">
    <location>
        <begin position="238"/>
        <end position="319"/>
    </location>
</feature>
<dbReference type="OrthoDB" id="5590282at2759"/>
<dbReference type="InterPro" id="IPR039361">
    <property type="entry name" value="Cyclin"/>
</dbReference>
<comment type="caution">
    <text evidence="7">The sequence shown here is derived from an EMBL/GenBank/DDBJ whole genome shotgun (WGS) entry which is preliminary data.</text>
</comment>
<sequence length="362" mass="40898">MNYPSFSRIPQHFVQQKSAYAENKKNLIPSATQAKVQVQQSQQVTVDCSRTAIQSQASQEPPHLADVFKTSAFGDRFFDNEAPIRDVDGVNCKNDLFCSEYAPRIMAYLQQQERQFGQIEDYTTSFQRCIQPKMVAIVADWLLDVAVEYKLQTETYFLAINLMHRFLTRREIARDKLQLVGVSAIWIAAKYEECIVAPVDDFAYITDDTYTCDQIRAMEREILNTLDWEGLTAPTARTFLKRYCHVADSSVNTALLSAYLTELCQRSTELMRFLPSMVSASSVALSRLATTGEFWDATMQHYTGYCVGDMKDCLTAIHSLWASCPAPLDGEAGATASKKYARGRYSRVSKIAPPSIDFLTAY</sequence>
<feature type="domain" description="Cyclin C-terminal" evidence="6">
    <location>
        <begin position="234"/>
        <end position="354"/>
    </location>
</feature>
<dbReference type="Pfam" id="PF00134">
    <property type="entry name" value="Cyclin_N"/>
    <property type="match status" value="1"/>
</dbReference>
<dbReference type="SMART" id="SM00385">
    <property type="entry name" value="CYCLIN"/>
    <property type="match status" value="2"/>
</dbReference>
<proteinExistence type="inferred from homology"/>
<dbReference type="SMART" id="SM01332">
    <property type="entry name" value="Cyclin_C"/>
    <property type="match status" value="1"/>
</dbReference>
<reference evidence="7" key="1">
    <citation type="submission" date="2021-05" db="EMBL/GenBank/DDBJ databases">
        <title>A free-living protist that lacks canonical eukaryotic 1 DNA replication and segregation systems.</title>
        <authorList>
            <person name="Salas-Leiva D.E."/>
            <person name="Tromer E.C."/>
            <person name="Curtis B.A."/>
            <person name="Jerlstrom-Hultqvist J."/>
            <person name="Kolisko M."/>
            <person name="Yi Z."/>
            <person name="Salas-Leiva J.S."/>
            <person name="Gallot-Lavallee L."/>
            <person name="Kops G.J.P.L."/>
            <person name="Archibald J.M."/>
            <person name="Simpson A.G.B."/>
            <person name="Roger A.J."/>
        </authorList>
    </citation>
    <scope>NUCLEOTIDE SEQUENCE</scope>
    <source>
        <strain evidence="7">BICM</strain>
    </source>
</reference>
<evidence type="ECO:0000259" key="5">
    <source>
        <dbReference type="SMART" id="SM00385"/>
    </source>
</evidence>
<dbReference type="FunFam" id="1.10.472.10:FF:000001">
    <property type="entry name" value="G2/mitotic-specific cyclin"/>
    <property type="match status" value="1"/>
</dbReference>
<protein>
    <submittedName>
        <fullName evidence="7">Cyclin A</fullName>
    </submittedName>
</protein>